<keyword evidence="3" id="KW-1185">Reference proteome</keyword>
<name>A0A448ZM28_9STRA</name>
<dbReference type="Proteomes" id="UP000291116">
    <property type="component" value="Unassembled WGS sequence"/>
</dbReference>
<sequence length="87" mass="9809">MSGAVMLLRCFPNALFVERLTKQHAVQQAKERSSDDAFSRSERILFQATRVPQHPARTSPIPPDRFSPPFSLHTIIGVSEVEDACRM</sequence>
<evidence type="ECO:0000313" key="3">
    <source>
        <dbReference type="Proteomes" id="UP000291116"/>
    </source>
</evidence>
<dbReference type="AlphaFoldDB" id="A0A448ZM28"/>
<protein>
    <submittedName>
        <fullName evidence="2">Uncharacterized protein</fullName>
    </submittedName>
</protein>
<feature type="region of interest" description="Disordered" evidence="1">
    <location>
        <begin position="49"/>
        <end position="68"/>
    </location>
</feature>
<dbReference type="EMBL" id="CAACVS010000515">
    <property type="protein sequence ID" value="VEU43064.1"/>
    <property type="molecule type" value="Genomic_DNA"/>
</dbReference>
<reference evidence="2 3" key="1">
    <citation type="submission" date="2019-01" db="EMBL/GenBank/DDBJ databases">
        <authorList>
            <person name="Ferrante I. M."/>
        </authorList>
    </citation>
    <scope>NUCLEOTIDE SEQUENCE [LARGE SCALE GENOMIC DNA]</scope>
    <source>
        <strain evidence="2 3">B856</strain>
    </source>
</reference>
<evidence type="ECO:0000256" key="1">
    <source>
        <dbReference type="SAM" id="MobiDB-lite"/>
    </source>
</evidence>
<organism evidence="2 3">
    <name type="scientific">Pseudo-nitzschia multistriata</name>
    <dbReference type="NCBI Taxonomy" id="183589"/>
    <lineage>
        <taxon>Eukaryota</taxon>
        <taxon>Sar</taxon>
        <taxon>Stramenopiles</taxon>
        <taxon>Ochrophyta</taxon>
        <taxon>Bacillariophyta</taxon>
        <taxon>Bacillariophyceae</taxon>
        <taxon>Bacillariophycidae</taxon>
        <taxon>Bacillariales</taxon>
        <taxon>Bacillariaceae</taxon>
        <taxon>Pseudo-nitzschia</taxon>
    </lineage>
</organism>
<evidence type="ECO:0000313" key="2">
    <source>
        <dbReference type="EMBL" id="VEU43064.1"/>
    </source>
</evidence>
<proteinExistence type="predicted"/>
<gene>
    <name evidence="2" type="ORF">PSNMU_V1.4_AUG-EV-PASAV3_0100650</name>
</gene>
<accession>A0A448ZM28</accession>